<dbReference type="PANTHER" id="PTHR31375">
    <property type="match status" value="1"/>
</dbReference>
<dbReference type="InterPro" id="IPR012334">
    <property type="entry name" value="Pectin_lyas_fold"/>
</dbReference>
<comment type="similarity">
    <text evidence="2 8">Belongs to the glycosyl hydrolase 28 family.</text>
</comment>
<sequence length="336" mass="36729">MGSVSYLLSVNDQNKDHWTHRKANIPILKSVFIDHSMNPCICLDIPYRYNTHLKGILALALVFTKVWSILVCSNANVISYFNVRDYGAAGDGSTDDSQAVLKAWSAMCKTPTGIPTMVVPSGKTFLVNPISFDGPCMAKKISVQIIGNIIAPSKTDAWKGKDQSTWIRFAKVSGLSVSGPGTVDGRGSAWWDQSCRYHHVQVMTVSQLEITHQMLVSKGGKGYAQRITFENINFTTVENPIIIDQYYCNIPYGCKDMPTGVKISQVTYNGMIGTSRSEVAINLNCSDRAACTGIRLESIKLEAASPGKQLNANCNNAYGKTIGVVEPKAPCLKNFN</sequence>
<comment type="subcellular location">
    <subcellularLocation>
        <location evidence="1">Secreted</location>
        <location evidence="1">Cell wall</location>
    </subcellularLocation>
</comment>
<dbReference type="Proteomes" id="UP000189703">
    <property type="component" value="Unplaced"/>
</dbReference>
<keyword evidence="7" id="KW-0961">Cell wall biogenesis/degradation</keyword>
<dbReference type="GO" id="GO:0071555">
    <property type="term" value="P:cell wall organization"/>
    <property type="evidence" value="ECO:0007669"/>
    <property type="project" value="UniProtKB-KW"/>
</dbReference>
<dbReference type="InterPro" id="IPR011050">
    <property type="entry name" value="Pectin_lyase_fold/virulence"/>
</dbReference>
<gene>
    <name evidence="10" type="primary">LOC104592628</name>
</gene>
<dbReference type="InterPro" id="IPR000743">
    <property type="entry name" value="Glyco_hydro_28"/>
</dbReference>
<dbReference type="GO" id="GO:0005975">
    <property type="term" value="P:carbohydrate metabolic process"/>
    <property type="evidence" value="ECO:0007669"/>
    <property type="project" value="InterPro"/>
</dbReference>
<name>A0A1U8Q355_NELNU</name>
<accession>A0A1U8Q355</accession>
<dbReference type="AlphaFoldDB" id="A0A1U8Q355"/>
<dbReference type="Gene3D" id="2.160.20.10">
    <property type="entry name" value="Single-stranded right-handed beta-helix, Pectin lyase-like"/>
    <property type="match status" value="1"/>
</dbReference>
<keyword evidence="6 8" id="KW-0326">Glycosidase</keyword>
<dbReference type="RefSeq" id="XP_019052461.1">
    <property type="nucleotide sequence ID" value="XM_019196916.1"/>
</dbReference>
<evidence type="ECO:0000256" key="7">
    <source>
        <dbReference type="ARBA" id="ARBA00023316"/>
    </source>
</evidence>
<evidence type="ECO:0000256" key="5">
    <source>
        <dbReference type="ARBA" id="ARBA00022801"/>
    </source>
</evidence>
<evidence type="ECO:0000256" key="6">
    <source>
        <dbReference type="ARBA" id="ARBA00023295"/>
    </source>
</evidence>
<dbReference type="KEGG" id="nnu:104592628"/>
<evidence type="ECO:0000256" key="4">
    <source>
        <dbReference type="ARBA" id="ARBA00022525"/>
    </source>
</evidence>
<dbReference type="OMA" id="ISEIMYQ"/>
<protein>
    <submittedName>
        <fullName evidence="10">Polygalacturonase-like</fullName>
    </submittedName>
</protein>
<evidence type="ECO:0000256" key="1">
    <source>
        <dbReference type="ARBA" id="ARBA00004191"/>
    </source>
</evidence>
<dbReference type="GeneID" id="104592628"/>
<reference evidence="10" key="1">
    <citation type="submission" date="2025-08" db="UniProtKB">
        <authorList>
            <consortium name="RefSeq"/>
        </authorList>
    </citation>
    <scope>IDENTIFICATION</scope>
</reference>
<dbReference type="eggNOG" id="ENOG502QS0U">
    <property type="taxonomic scope" value="Eukaryota"/>
</dbReference>
<keyword evidence="3" id="KW-0134">Cell wall</keyword>
<organism evidence="9 10">
    <name type="scientific">Nelumbo nucifera</name>
    <name type="common">Sacred lotus</name>
    <dbReference type="NCBI Taxonomy" id="4432"/>
    <lineage>
        <taxon>Eukaryota</taxon>
        <taxon>Viridiplantae</taxon>
        <taxon>Streptophyta</taxon>
        <taxon>Embryophyta</taxon>
        <taxon>Tracheophyta</taxon>
        <taxon>Spermatophyta</taxon>
        <taxon>Magnoliopsida</taxon>
        <taxon>Proteales</taxon>
        <taxon>Nelumbonaceae</taxon>
        <taxon>Nelumbo</taxon>
    </lineage>
</organism>
<keyword evidence="5 8" id="KW-0378">Hydrolase</keyword>
<evidence type="ECO:0000313" key="9">
    <source>
        <dbReference type="Proteomes" id="UP000189703"/>
    </source>
</evidence>
<evidence type="ECO:0000256" key="2">
    <source>
        <dbReference type="ARBA" id="ARBA00008834"/>
    </source>
</evidence>
<keyword evidence="4" id="KW-0964">Secreted</keyword>
<keyword evidence="9" id="KW-1185">Reference proteome</keyword>
<evidence type="ECO:0000256" key="8">
    <source>
        <dbReference type="RuleBase" id="RU361169"/>
    </source>
</evidence>
<dbReference type="OrthoDB" id="187139at2759"/>
<dbReference type="STRING" id="4432.A0A1U8Q355"/>
<dbReference type="Pfam" id="PF00295">
    <property type="entry name" value="Glyco_hydro_28"/>
    <property type="match status" value="2"/>
</dbReference>
<dbReference type="InParanoid" id="A0A1U8Q355"/>
<evidence type="ECO:0000313" key="10">
    <source>
        <dbReference type="RefSeq" id="XP_019052461.1"/>
    </source>
</evidence>
<dbReference type="SUPFAM" id="SSF51126">
    <property type="entry name" value="Pectin lyase-like"/>
    <property type="match status" value="1"/>
</dbReference>
<evidence type="ECO:0000256" key="3">
    <source>
        <dbReference type="ARBA" id="ARBA00022512"/>
    </source>
</evidence>
<proteinExistence type="inferred from homology"/>
<dbReference type="GO" id="GO:0004650">
    <property type="term" value="F:polygalacturonase activity"/>
    <property type="evidence" value="ECO:0007669"/>
    <property type="project" value="InterPro"/>
</dbReference>